<evidence type="ECO:0000256" key="2">
    <source>
        <dbReference type="SAM" id="MobiDB-lite"/>
    </source>
</evidence>
<feature type="compositionally biased region" description="Low complexity" evidence="2">
    <location>
        <begin position="1"/>
        <end position="28"/>
    </location>
</feature>
<dbReference type="AlphaFoldDB" id="A0A937UKM8"/>
<organism evidence="4 5">
    <name type="scientific">Frankia nepalensis</name>
    <dbReference type="NCBI Taxonomy" id="1836974"/>
    <lineage>
        <taxon>Bacteria</taxon>
        <taxon>Bacillati</taxon>
        <taxon>Actinomycetota</taxon>
        <taxon>Actinomycetes</taxon>
        <taxon>Frankiales</taxon>
        <taxon>Frankiaceae</taxon>
        <taxon>Frankia</taxon>
    </lineage>
</organism>
<dbReference type="Pfam" id="PF01636">
    <property type="entry name" value="APH"/>
    <property type="match status" value="1"/>
</dbReference>
<proteinExistence type="inferred from homology"/>
<gene>
    <name evidence="4" type="ORF">I7412_07275</name>
</gene>
<comment type="similarity">
    <text evidence="1">Belongs to the pseudomonas-type ThrB family.</text>
</comment>
<feature type="region of interest" description="Disordered" evidence="2">
    <location>
        <begin position="1"/>
        <end position="34"/>
    </location>
</feature>
<evidence type="ECO:0000313" key="5">
    <source>
        <dbReference type="Proteomes" id="UP000604475"/>
    </source>
</evidence>
<dbReference type="GO" id="GO:0004413">
    <property type="term" value="F:homoserine kinase activity"/>
    <property type="evidence" value="ECO:0007669"/>
    <property type="project" value="TreeGrafter"/>
</dbReference>
<dbReference type="Gene3D" id="3.90.1200.10">
    <property type="match status" value="1"/>
</dbReference>
<dbReference type="InterPro" id="IPR050249">
    <property type="entry name" value="Pseudomonas-type_ThrB"/>
</dbReference>
<dbReference type="PANTHER" id="PTHR21064:SF6">
    <property type="entry name" value="AMINOGLYCOSIDE PHOSPHOTRANSFERASE DOMAIN-CONTAINING PROTEIN"/>
    <property type="match status" value="1"/>
</dbReference>
<comment type="caution">
    <text evidence="4">The sequence shown here is derived from an EMBL/GenBank/DDBJ whole genome shotgun (WGS) entry which is preliminary data.</text>
</comment>
<dbReference type="InterPro" id="IPR002575">
    <property type="entry name" value="Aminoglycoside_PTrfase"/>
</dbReference>
<feature type="domain" description="Aminoglycoside phosphotransferase" evidence="3">
    <location>
        <begin position="68"/>
        <end position="320"/>
    </location>
</feature>
<dbReference type="GO" id="GO:0009088">
    <property type="term" value="P:threonine biosynthetic process"/>
    <property type="evidence" value="ECO:0007669"/>
    <property type="project" value="TreeGrafter"/>
</dbReference>
<evidence type="ECO:0000259" key="3">
    <source>
        <dbReference type="Pfam" id="PF01636"/>
    </source>
</evidence>
<reference evidence="4" key="1">
    <citation type="submission" date="2020-12" db="EMBL/GenBank/DDBJ databases">
        <title>Genomic characterization of non-nitrogen-fixing Frankia strains.</title>
        <authorList>
            <person name="Carlos-Shanley C."/>
            <person name="Guerra T."/>
            <person name="Hahn D."/>
        </authorList>
    </citation>
    <scope>NUCLEOTIDE SEQUENCE</scope>
    <source>
        <strain evidence="4">CN6</strain>
    </source>
</reference>
<dbReference type="EMBL" id="JAEACQ010000153">
    <property type="protein sequence ID" value="MBL7626969.1"/>
    <property type="molecule type" value="Genomic_DNA"/>
</dbReference>
<evidence type="ECO:0000313" key="4">
    <source>
        <dbReference type="EMBL" id="MBL7626969.1"/>
    </source>
</evidence>
<evidence type="ECO:0000256" key="1">
    <source>
        <dbReference type="ARBA" id="ARBA00038240"/>
    </source>
</evidence>
<dbReference type="Proteomes" id="UP000604475">
    <property type="component" value="Unassembled WGS sequence"/>
</dbReference>
<dbReference type="PANTHER" id="PTHR21064">
    <property type="entry name" value="AMINOGLYCOSIDE PHOSPHOTRANSFERASE DOMAIN-CONTAINING PROTEIN-RELATED"/>
    <property type="match status" value="1"/>
</dbReference>
<name>A0A937UKM8_9ACTN</name>
<dbReference type="InterPro" id="IPR011009">
    <property type="entry name" value="Kinase-like_dom_sf"/>
</dbReference>
<sequence length="386" mass="41057">MTTTPGARTTPAAPSAPDAPSAPVTPAAEPGTAETVTGELRALEALLPEVLAAYDLGPRPEVSLLNLSENATYRVDDPDSGRRFALRLHRPGYHGAQEIHGELAWVAALRAEGVVLTPPVIPNRAGAAVTTVTPPGVGDRHAVLFDWVDGRPPEPDDSGALIASFGTLGDIAGRMQLHARRWARPEGFARFAWTLPMTIGPDGRWGDWRYGLAWALAGGGDARPARGGVPAAERELMTRAAATVEERVGAFGAGPDRYGLIHADMRLANLMVTADGAITVIDFDDCGFGWYLFDLAAALSFIEHHRVVPDLVAAWLAAYQRHVPLDAEELAMVGTFVLQRRLQLTAWLGTHPHADAVDDVTAFARASLDLAERYLSGTLLPGSAAA</sequence>
<accession>A0A937UKM8</accession>
<dbReference type="SUPFAM" id="SSF56112">
    <property type="entry name" value="Protein kinase-like (PK-like)"/>
    <property type="match status" value="1"/>
</dbReference>
<protein>
    <submittedName>
        <fullName evidence="4">Phosphotransferase</fullName>
    </submittedName>
</protein>
<keyword evidence="5" id="KW-1185">Reference proteome</keyword>